<evidence type="ECO:0000256" key="2">
    <source>
        <dbReference type="ARBA" id="ARBA00004872"/>
    </source>
</evidence>
<evidence type="ECO:0000256" key="27">
    <source>
        <dbReference type="RuleBase" id="RU362125"/>
    </source>
</evidence>
<dbReference type="SUPFAM" id="SSF56645">
    <property type="entry name" value="Acyl-CoA dehydrogenase NM domain-like"/>
    <property type="match status" value="1"/>
</dbReference>
<protein>
    <recommendedName>
        <fullName evidence="23">Broad-specificity linear acyl-CoA dehydrogenase FadE5</fullName>
        <ecNumber evidence="7">1.3.8.1</ecNumber>
        <ecNumber evidence="5">1.3.8.7</ecNumber>
        <ecNumber evidence="6">1.3.8.8</ecNumber>
    </recommendedName>
    <alternativeName>
        <fullName evidence="25">Long-chain-acyl-CoA dehydrogenase</fullName>
    </alternativeName>
    <alternativeName>
        <fullName evidence="26">Medium-chain-acyl-CoA dehydrogenase</fullName>
    </alternativeName>
    <alternativeName>
        <fullName evidence="24">Short-chain-acyl-CoA dehydrogenase</fullName>
    </alternativeName>
</protein>
<comment type="cofactor">
    <cofactor evidence="1 27">
        <name>FAD</name>
        <dbReference type="ChEBI" id="CHEBI:57692"/>
    </cofactor>
</comment>
<dbReference type="FunFam" id="2.40.110.20:FF:000001">
    <property type="entry name" value="Acyl-CoA dehydrogenase AidB"/>
    <property type="match status" value="1"/>
</dbReference>
<keyword evidence="10" id="KW-0276">Fatty acid metabolism</keyword>
<evidence type="ECO:0000256" key="24">
    <source>
        <dbReference type="ARBA" id="ARBA00075470"/>
    </source>
</evidence>
<dbReference type="PANTHER" id="PTHR42803:SF1">
    <property type="entry name" value="BROAD-SPECIFICITY LINEAR ACYL-COA DEHYDROGENASE FADE5"/>
    <property type="match status" value="1"/>
</dbReference>
<comment type="catalytic activity">
    <reaction evidence="21">
        <text>oxidized [electron-transfer flavoprotein] + hexadecanoyl-CoA + H(+) = (2E)-hexadecenoyl-CoA + reduced [electron-transfer flavoprotein]</text>
        <dbReference type="Rhea" id="RHEA:43448"/>
        <dbReference type="Rhea" id="RHEA-COMP:10685"/>
        <dbReference type="Rhea" id="RHEA-COMP:10686"/>
        <dbReference type="ChEBI" id="CHEBI:15378"/>
        <dbReference type="ChEBI" id="CHEBI:57379"/>
        <dbReference type="ChEBI" id="CHEBI:57692"/>
        <dbReference type="ChEBI" id="CHEBI:58307"/>
        <dbReference type="ChEBI" id="CHEBI:61526"/>
    </reaction>
</comment>
<dbReference type="EMBL" id="BJYX01000001">
    <property type="protein sequence ID" value="GEO28343.1"/>
    <property type="molecule type" value="Genomic_DNA"/>
</dbReference>
<evidence type="ECO:0000256" key="26">
    <source>
        <dbReference type="ARBA" id="ARBA00077336"/>
    </source>
</evidence>
<comment type="catalytic activity">
    <reaction evidence="17">
        <text>dodecanoyl-CoA + oxidized [electron-transfer flavoprotein] + H(+) = (2E)-dodecenoyl-CoA + reduced [electron-transfer flavoprotein]</text>
        <dbReference type="Rhea" id="RHEA:47296"/>
        <dbReference type="Rhea" id="RHEA-COMP:10685"/>
        <dbReference type="Rhea" id="RHEA-COMP:10686"/>
        <dbReference type="ChEBI" id="CHEBI:15378"/>
        <dbReference type="ChEBI" id="CHEBI:57330"/>
        <dbReference type="ChEBI" id="CHEBI:57375"/>
        <dbReference type="ChEBI" id="CHEBI:57692"/>
        <dbReference type="ChEBI" id="CHEBI:58307"/>
    </reaction>
</comment>
<dbReference type="SUPFAM" id="SSF47203">
    <property type="entry name" value="Acyl-CoA dehydrogenase C-terminal domain-like"/>
    <property type="match status" value="1"/>
</dbReference>
<comment type="function">
    <text evidence="22">Acyl-CoA dehydrogenase that exhibits broad specificity for linear acyl-CoA substrates, with a preference for long-chain substrates.</text>
</comment>
<keyword evidence="32" id="KW-1185">Reference proteome</keyword>
<evidence type="ECO:0000256" key="9">
    <source>
        <dbReference type="ARBA" id="ARBA00022827"/>
    </source>
</evidence>
<dbReference type="GO" id="GO:0004466">
    <property type="term" value="F:long-chain fatty acyl-CoA dehydrogenase activity"/>
    <property type="evidence" value="ECO:0007669"/>
    <property type="project" value="UniProtKB-EC"/>
</dbReference>
<evidence type="ECO:0000313" key="31">
    <source>
        <dbReference type="EMBL" id="GEO28343.1"/>
    </source>
</evidence>
<evidence type="ECO:0000256" key="12">
    <source>
        <dbReference type="ARBA" id="ARBA00023098"/>
    </source>
</evidence>
<keyword evidence="9 27" id="KW-0274">FAD</keyword>
<evidence type="ECO:0000256" key="21">
    <source>
        <dbReference type="ARBA" id="ARBA00052387"/>
    </source>
</evidence>
<evidence type="ECO:0000256" key="13">
    <source>
        <dbReference type="ARBA" id="ARBA00047882"/>
    </source>
</evidence>
<evidence type="ECO:0000256" key="17">
    <source>
        <dbReference type="ARBA" id="ARBA00050336"/>
    </source>
</evidence>
<evidence type="ECO:0000256" key="8">
    <source>
        <dbReference type="ARBA" id="ARBA00022630"/>
    </source>
</evidence>
<dbReference type="GO" id="GO:0005886">
    <property type="term" value="C:plasma membrane"/>
    <property type="evidence" value="ECO:0007669"/>
    <property type="project" value="TreeGrafter"/>
</dbReference>
<gene>
    <name evidence="31" type="ORF">TAE01_01530</name>
</gene>
<comment type="catalytic activity">
    <reaction evidence="19">
        <text>decanoyl-CoA + oxidized [electron-transfer flavoprotein] + H(+) = (2E)-decenoyl-CoA + reduced [electron-transfer flavoprotein]</text>
        <dbReference type="Rhea" id="RHEA:48176"/>
        <dbReference type="Rhea" id="RHEA-COMP:10685"/>
        <dbReference type="Rhea" id="RHEA-COMP:10686"/>
        <dbReference type="ChEBI" id="CHEBI:15378"/>
        <dbReference type="ChEBI" id="CHEBI:57692"/>
        <dbReference type="ChEBI" id="CHEBI:58307"/>
        <dbReference type="ChEBI" id="CHEBI:61406"/>
        <dbReference type="ChEBI" id="CHEBI:61430"/>
    </reaction>
</comment>
<evidence type="ECO:0000256" key="5">
    <source>
        <dbReference type="ARBA" id="ARBA00012033"/>
    </source>
</evidence>
<comment type="caution">
    <text evidence="31">The sequence shown here is derived from an EMBL/GenBank/DDBJ whole genome shotgun (WGS) entry which is preliminary data.</text>
</comment>
<sequence>MGHYKSNVRDLEFNLFEVLGRQDVLGQGIYADVDVDAAKDILREVSRLAENELADSLLDSDRTPPVYDPATQTVTMPDSFKRSFKAYVDGDWGNLDVPAELGGMVVPASLRWSVAEMVCGANPAVHMFTASYSFANLLWHLGNDDQKKLAKHIVDRAWHTTMVLTEPDAGSDVGAGRTKAVQQPDGTWHITGVKRFITSAESDMVDNVVHFVLARPEGAGPGTKGLSLFIVPKFHVDLETGELGERNGAHVTNVEHKMGLKVSTTCEVTFGEHEPAVGTLLGDVHDGIAQMFKVIENARMFVGTKAIATLSTGYLNALEYAKERVQGADLTQMTDKAAPRVTITHHPDVRRSLMLQKAYAEGLRALVLYTASQQDVVNQAQAGNPAAPLEKGSDAALANKVSDLMLPLVKGLGSERAWVLLGTESLQTFGGSGFLQDYPIEQYVRDAKIDTLYEGTTAIQGLDFFFRKIVRDKGQALQHVAGQIQEFAKDLGGSLDTERELLGKALEDIQGIVGHMIGDLMKSDPRTGGDAANLYKVGQNTTRLLLSAGDLVVGWLLLRQAEVAQRALDAGAAGKDADFYRGKVAAASFYAKTVLPKIAAERAIAEATDNDLMDVPESAF</sequence>
<feature type="domain" description="Acyl-CoA dehydrogenase/oxidase C-terminal" evidence="28">
    <location>
        <begin position="286"/>
        <end position="460"/>
    </location>
</feature>
<dbReference type="PANTHER" id="PTHR42803">
    <property type="entry name" value="ACYL-COA DEHYDROGENASE"/>
    <property type="match status" value="1"/>
</dbReference>
<dbReference type="Pfam" id="PF12806">
    <property type="entry name" value="Acyl-CoA_dh_C"/>
    <property type="match status" value="1"/>
</dbReference>
<dbReference type="Pfam" id="PF02770">
    <property type="entry name" value="Acyl-CoA_dh_M"/>
    <property type="match status" value="1"/>
</dbReference>
<comment type="catalytic activity">
    <reaction evidence="20">
        <text>octadecanoyl-CoA + oxidized [electron-transfer flavoprotein] + H(+) = (2E)-octadecenoyl-CoA + reduced [electron-transfer flavoprotein]</text>
        <dbReference type="Rhea" id="RHEA:47240"/>
        <dbReference type="Rhea" id="RHEA-COMP:10685"/>
        <dbReference type="Rhea" id="RHEA-COMP:10686"/>
        <dbReference type="ChEBI" id="CHEBI:15378"/>
        <dbReference type="ChEBI" id="CHEBI:57394"/>
        <dbReference type="ChEBI" id="CHEBI:57692"/>
        <dbReference type="ChEBI" id="CHEBI:58307"/>
        <dbReference type="ChEBI" id="CHEBI:71412"/>
    </reaction>
</comment>
<accession>A0A512CVV1</accession>
<reference evidence="31 32" key="1">
    <citation type="submission" date="2019-07" db="EMBL/GenBank/DDBJ databases">
        <title>Whole genome shotgun sequence of Terrabacter aerolatus NBRC 106305.</title>
        <authorList>
            <person name="Hosoyama A."/>
            <person name="Uohara A."/>
            <person name="Ohji S."/>
            <person name="Ichikawa N."/>
        </authorList>
    </citation>
    <scope>NUCLEOTIDE SEQUENCE [LARGE SCALE GENOMIC DNA]</scope>
    <source>
        <strain evidence="31 32">NBRC 106305</strain>
    </source>
</reference>
<evidence type="ECO:0000256" key="4">
    <source>
        <dbReference type="ARBA" id="ARBA00011738"/>
    </source>
</evidence>
<feature type="domain" description="Acetyl-CoA dehydrogenase-like C-terminal" evidence="30">
    <location>
        <begin position="481"/>
        <end position="616"/>
    </location>
</feature>
<name>A0A512CVV1_9MICO</name>
<organism evidence="31 32">
    <name type="scientific">Terrabacter aerolatus</name>
    <dbReference type="NCBI Taxonomy" id="422442"/>
    <lineage>
        <taxon>Bacteria</taxon>
        <taxon>Bacillati</taxon>
        <taxon>Actinomycetota</taxon>
        <taxon>Actinomycetes</taxon>
        <taxon>Micrococcales</taxon>
        <taxon>Intrasporangiaceae</taxon>
        <taxon>Terrabacter</taxon>
    </lineage>
</organism>
<dbReference type="InterPro" id="IPR052166">
    <property type="entry name" value="Diverse_Acyl-CoA_DH"/>
</dbReference>
<comment type="pathway">
    <text evidence="2">Lipid metabolism; fatty acid metabolism.</text>
</comment>
<evidence type="ECO:0000256" key="25">
    <source>
        <dbReference type="ARBA" id="ARBA00077090"/>
    </source>
</evidence>
<evidence type="ECO:0000256" key="10">
    <source>
        <dbReference type="ARBA" id="ARBA00022832"/>
    </source>
</evidence>
<evidence type="ECO:0000256" key="14">
    <source>
        <dbReference type="ARBA" id="ARBA00048375"/>
    </source>
</evidence>
<comment type="catalytic activity">
    <reaction evidence="15">
        <text>a long-chain 2,3-saturated fatty acyl-CoA + oxidized [electron-transfer flavoprotein] + H(+) = a long-chain (2E)-enoyl-CoA + reduced [electron-transfer flavoprotein]</text>
        <dbReference type="Rhea" id="RHEA:17721"/>
        <dbReference type="Rhea" id="RHEA-COMP:10685"/>
        <dbReference type="Rhea" id="RHEA-COMP:10686"/>
        <dbReference type="ChEBI" id="CHEBI:15378"/>
        <dbReference type="ChEBI" id="CHEBI:57692"/>
        <dbReference type="ChEBI" id="CHEBI:58307"/>
        <dbReference type="ChEBI" id="CHEBI:83721"/>
        <dbReference type="ChEBI" id="CHEBI:83727"/>
        <dbReference type="EC" id="1.3.8.8"/>
    </reaction>
</comment>
<evidence type="ECO:0000259" key="29">
    <source>
        <dbReference type="Pfam" id="PF02770"/>
    </source>
</evidence>
<comment type="catalytic activity">
    <reaction evidence="16">
        <text>a short-chain 2,3-saturated fatty acyl-CoA + oxidized [electron-transfer flavoprotein] + H(+) = a short-chain (2E)-enoyl-CoA + reduced [electron-transfer flavoprotein]</text>
        <dbReference type="Rhea" id="RHEA:47196"/>
        <dbReference type="Rhea" id="RHEA-COMP:10685"/>
        <dbReference type="Rhea" id="RHEA-COMP:10686"/>
        <dbReference type="ChEBI" id="CHEBI:15378"/>
        <dbReference type="ChEBI" id="CHEBI:57692"/>
        <dbReference type="ChEBI" id="CHEBI:58307"/>
        <dbReference type="ChEBI" id="CHEBI:87487"/>
        <dbReference type="ChEBI" id="CHEBI:87488"/>
        <dbReference type="EC" id="1.3.8.1"/>
    </reaction>
</comment>
<comment type="catalytic activity">
    <reaction evidence="13">
        <text>a medium-chain 2,3-saturated fatty acyl-CoA + oxidized [electron-transfer flavoprotein] + H(+) = a medium-chain (2E)-enoyl-CoA + reduced [electron-transfer flavoprotein]</text>
        <dbReference type="Rhea" id="RHEA:14477"/>
        <dbReference type="Rhea" id="RHEA-COMP:10685"/>
        <dbReference type="Rhea" id="RHEA-COMP:10686"/>
        <dbReference type="ChEBI" id="CHEBI:15378"/>
        <dbReference type="ChEBI" id="CHEBI:57692"/>
        <dbReference type="ChEBI" id="CHEBI:58307"/>
        <dbReference type="ChEBI" id="CHEBI:83723"/>
        <dbReference type="ChEBI" id="CHEBI:83726"/>
        <dbReference type="EC" id="1.3.8.7"/>
    </reaction>
</comment>
<comment type="catalytic activity">
    <reaction evidence="14">
        <text>hexanoyl-CoA + oxidized [electron-transfer flavoprotein] + H(+) = (2E)-hexenoyl-CoA + reduced [electron-transfer flavoprotein]</text>
        <dbReference type="Rhea" id="RHEA:43464"/>
        <dbReference type="Rhea" id="RHEA-COMP:10685"/>
        <dbReference type="Rhea" id="RHEA-COMP:10686"/>
        <dbReference type="ChEBI" id="CHEBI:15378"/>
        <dbReference type="ChEBI" id="CHEBI:57692"/>
        <dbReference type="ChEBI" id="CHEBI:58307"/>
        <dbReference type="ChEBI" id="CHEBI:62077"/>
        <dbReference type="ChEBI" id="CHEBI:62620"/>
    </reaction>
</comment>
<dbReference type="InterPro" id="IPR009075">
    <property type="entry name" value="AcylCo_DH/oxidase_C"/>
</dbReference>
<proteinExistence type="inferred from homology"/>
<keyword evidence="8 27" id="KW-0285">Flavoprotein</keyword>
<evidence type="ECO:0000256" key="6">
    <source>
        <dbReference type="ARBA" id="ARBA00012040"/>
    </source>
</evidence>
<evidence type="ECO:0000256" key="16">
    <source>
        <dbReference type="ARBA" id="ARBA00050315"/>
    </source>
</evidence>
<dbReference type="AlphaFoldDB" id="A0A512CVV1"/>
<dbReference type="InterPro" id="IPR025878">
    <property type="entry name" value="Acyl-CoA_dh-like_C_dom"/>
</dbReference>
<dbReference type="EC" id="1.3.8.8" evidence="6"/>
<evidence type="ECO:0000256" key="1">
    <source>
        <dbReference type="ARBA" id="ARBA00001974"/>
    </source>
</evidence>
<evidence type="ECO:0000256" key="18">
    <source>
        <dbReference type="ARBA" id="ARBA00050695"/>
    </source>
</evidence>
<evidence type="ECO:0000259" key="28">
    <source>
        <dbReference type="Pfam" id="PF00441"/>
    </source>
</evidence>
<feature type="domain" description="Acyl-CoA oxidase/dehydrogenase middle" evidence="29">
    <location>
        <begin position="162"/>
        <end position="270"/>
    </location>
</feature>
<dbReference type="FunFam" id="1.20.140.10:FF:000016">
    <property type="entry name" value="Acyl-CoA dehydrogenase FadE5"/>
    <property type="match status" value="1"/>
</dbReference>
<dbReference type="Gene3D" id="1.20.140.10">
    <property type="entry name" value="Butyryl-CoA Dehydrogenase, subunit A, domain 3"/>
    <property type="match status" value="1"/>
</dbReference>
<dbReference type="InterPro" id="IPR009100">
    <property type="entry name" value="AcylCoA_DH/oxidase_NM_dom_sf"/>
</dbReference>
<evidence type="ECO:0000259" key="30">
    <source>
        <dbReference type="Pfam" id="PF12806"/>
    </source>
</evidence>
<dbReference type="RefSeq" id="WP_147062416.1">
    <property type="nucleotide sequence ID" value="NZ_BAAARO010000025.1"/>
</dbReference>
<evidence type="ECO:0000256" key="23">
    <source>
        <dbReference type="ARBA" id="ARBA00069359"/>
    </source>
</evidence>
<evidence type="ECO:0000256" key="3">
    <source>
        <dbReference type="ARBA" id="ARBA00009347"/>
    </source>
</evidence>
<dbReference type="Pfam" id="PF00441">
    <property type="entry name" value="Acyl-CoA_dh_1"/>
    <property type="match status" value="1"/>
</dbReference>
<evidence type="ECO:0000256" key="7">
    <source>
        <dbReference type="ARBA" id="ARBA00012046"/>
    </source>
</evidence>
<dbReference type="Gene3D" id="2.40.110.20">
    <property type="match status" value="1"/>
</dbReference>
<comment type="subunit">
    <text evidence="4">Homodimer.</text>
</comment>
<evidence type="ECO:0000256" key="11">
    <source>
        <dbReference type="ARBA" id="ARBA00023002"/>
    </source>
</evidence>
<evidence type="ECO:0000256" key="15">
    <source>
        <dbReference type="ARBA" id="ARBA00049247"/>
    </source>
</evidence>
<dbReference type="InterPro" id="IPR036250">
    <property type="entry name" value="AcylCo_DH-like_C"/>
</dbReference>
<comment type="similarity">
    <text evidence="3 27">Belongs to the acyl-CoA dehydrogenase family.</text>
</comment>
<dbReference type="GO" id="GO:0006631">
    <property type="term" value="P:fatty acid metabolic process"/>
    <property type="evidence" value="ECO:0007669"/>
    <property type="project" value="UniProtKB-KW"/>
</dbReference>
<dbReference type="InterPro" id="IPR006091">
    <property type="entry name" value="Acyl-CoA_Oxase/DH_mid-dom"/>
</dbReference>
<dbReference type="GO" id="GO:0070991">
    <property type="term" value="F:medium-chain fatty acyl-CoA dehydrogenase activity"/>
    <property type="evidence" value="ECO:0007669"/>
    <property type="project" value="UniProtKB-EC"/>
</dbReference>
<comment type="catalytic activity">
    <reaction evidence="18">
        <text>butanoyl-CoA + oxidized [electron-transfer flavoprotein] + H(+) = (2E)-butenoyl-CoA + reduced [electron-transfer flavoprotein]</text>
        <dbReference type="Rhea" id="RHEA:24004"/>
        <dbReference type="Rhea" id="RHEA-COMP:10685"/>
        <dbReference type="Rhea" id="RHEA-COMP:10686"/>
        <dbReference type="ChEBI" id="CHEBI:15378"/>
        <dbReference type="ChEBI" id="CHEBI:57332"/>
        <dbReference type="ChEBI" id="CHEBI:57371"/>
        <dbReference type="ChEBI" id="CHEBI:57692"/>
        <dbReference type="ChEBI" id="CHEBI:58307"/>
    </reaction>
</comment>
<dbReference type="EC" id="1.3.8.7" evidence="5"/>
<dbReference type="Proteomes" id="UP000321534">
    <property type="component" value="Unassembled WGS sequence"/>
</dbReference>
<evidence type="ECO:0000313" key="32">
    <source>
        <dbReference type="Proteomes" id="UP000321534"/>
    </source>
</evidence>
<evidence type="ECO:0000256" key="20">
    <source>
        <dbReference type="ARBA" id="ARBA00050877"/>
    </source>
</evidence>
<dbReference type="GO" id="GO:0016937">
    <property type="term" value="F:short-chain fatty acyl-CoA dehydrogenase activity"/>
    <property type="evidence" value="ECO:0007669"/>
    <property type="project" value="UniProtKB-EC"/>
</dbReference>
<keyword evidence="11 27" id="KW-0560">Oxidoreductase</keyword>
<evidence type="ECO:0000256" key="22">
    <source>
        <dbReference type="ARBA" id="ARBA00054301"/>
    </source>
</evidence>
<dbReference type="OrthoDB" id="2769798at2"/>
<evidence type="ECO:0000256" key="19">
    <source>
        <dbReference type="ARBA" id="ARBA00050703"/>
    </source>
</evidence>
<keyword evidence="12" id="KW-0443">Lipid metabolism</keyword>
<dbReference type="EC" id="1.3.8.1" evidence="7"/>